<evidence type="ECO:0000313" key="3">
    <source>
        <dbReference type="Proteomes" id="UP000298787"/>
    </source>
</evidence>
<proteinExistence type="predicted"/>
<evidence type="ECO:0000256" key="1">
    <source>
        <dbReference type="SAM" id="MobiDB-lite"/>
    </source>
</evidence>
<dbReference type="AlphaFoldDB" id="A0A4V6ANQ9"/>
<accession>A0A4V6ANQ9</accession>
<reference evidence="2 3" key="1">
    <citation type="submission" date="2019-01" db="EMBL/GenBank/DDBJ databases">
        <title>Genome Assembly of Collichthys lucidus.</title>
        <authorList>
            <person name="Cai M."/>
            <person name="Xiao S."/>
        </authorList>
    </citation>
    <scope>NUCLEOTIDE SEQUENCE [LARGE SCALE GENOMIC DNA]</scope>
    <source>
        <strain evidence="2">JT15FE1705JMU</strain>
        <tissue evidence="2">Muscle</tissue>
    </source>
</reference>
<sequence>MSEKRQSVGDSAGPKKRNYNYLKSYFKCGFIEGQDRLSGFMLPSPIVSSGSILALWFTTDFAVSAQGFKAVYEDPYCKFTSGATHGVCIQLFNQRIEAAVMSAAAPEERKGRRQHSIDLLAPAPISICVPFIENNRMASFSQKPMDLAGKRLSKSLKEGSTTGGFVNLDSQNRNQRAMPKEKSEQEKNRCKYVEERSRREKQRRREVKRVRREEK</sequence>
<gene>
    <name evidence="2" type="ORF">D9C73_004089</name>
</gene>
<protein>
    <submittedName>
        <fullName evidence="2">CUB and sushi domain-containing protein 1</fullName>
    </submittedName>
</protein>
<evidence type="ECO:0000313" key="2">
    <source>
        <dbReference type="EMBL" id="TKS70022.1"/>
    </source>
</evidence>
<keyword evidence="3" id="KW-1185">Reference proteome</keyword>
<feature type="compositionally biased region" description="Basic residues" evidence="1">
    <location>
        <begin position="199"/>
        <end position="215"/>
    </location>
</feature>
<dbReference type="InterPro" id="IPR035914">
    <property type="entry name" value="Sperma_CUB_dom_sf"/>
</dbReference>
<organism evidence="2 3">
    <name type="scientific">Collichthys lucidus</name>
    <name type="common">Big head croaker</name>
    <name type="synonym">Sciaena lucida</name>
    <dbReference type="NCBI Taxonomy" id="240159"/>
    <lineage>
        <taxon>Eukaryota</taxon>
        <taxon>Metazoa</taxon>
        <taxon>Chordata</taxon>
        <taxon>Craniata</taxon>
        <taxon>Vertebrata</taxon>
        <taxon>Euteleostomi</taxon>
        <taxon>Actinopterygii</taxon>
        <taxon>Neopterygii</taxon>
        <taxon>Teleostei</taxon>
        <taxon>Neoteleostei</taxon>
        <taxon>Acanthomorphata</taxon>
        <taxon>Eupercaria</taxon>
        <taxon>Sciaenidae</taxon>
        <taxon>Collichthys</taxon>
    </lineage>
</organism>
<dbReference type="STRING" id="240159.A0A4V6ANQ9"/>
<dbReference type="EMBL" id="CM014081">
    <property type="protein sequence ID" value="TKS70022.1"/>
    <property type="molecule type" value="Genomic_DNA"/>
</dbReference>
<name>A0A4V6ANQ9_COLLU</name>
<dbReference type="Proteomes" id="UP000298787">
    <property type="component" value="Chromosome 4"/>
</dbReference>
<feature type="region of interest" description="Disordered" evidence="1">
    <location>
        <begin position="158"/>
        <end position="215"/>
    </location>
</feature>
<feature type="compositionally biased region" description="Basic and acidic residues" evidence="1">
    <location>
        <begin position="178"/>
        <end position="198"/>
    </location>
</feature>
<dbReference type="SUPFAM" id="SSF49854">
    <property type="entry name" value="Spermadhesin, CUB domain"/>
    <property type="match status" value="1"/>
</dbReference>
<feature type="compositionally biased region" description="Polar residues" evidence="1">
    <location>
        <begin position="158"/>
        <end position="175"/>
    </location>
</feature>
<dbReference type="Gene3D" id="2.60.120.290">
    <property type="entry name" value="Spermadhesin, CUB domain"/>
    <property type="match status" value="1"/>
</dbReference>